<evidence type="ECO:0000256" key="8">
    <source>
        <dbReference type="SAM" id="MobiDB-lite"/>
    </source>
</evidence>
<feature type="region of interest" description="Disordered" evidence="8">
    <location>
        <begin position="412"/>
        <end position="439"/>
    </location>
</feature>
<dbReference type="AlphaFoldDB" id="A0A167CW25"/>
<keyword evidence="4 7" id="KW-0863">Zinc-finger</keyword>
<feature type="compositionally biased region" description="Low complexity" evidence="8">
    <location>
        <begin position="51"/>
        <end position="80"/>
    </location>
</feature>
<dbReference type="InterPro" id="IPR013087">
    <property type="entry name" value="Znf_C2H2_type"/>
</dbReference>
<dbReference type="GO" id="GO:0008270">
    <property type="term" value="F:zinc ion binding"/>
    <property type="evidence" value="ECO:0007669"/>
    <property type="project" value="UniProtKB-KW"/>
</dbReference>
<evidence type="ECO:0000256" key="3">
    <source>
        <dbReference type="ARBA" id="ARBA00022737"/>
    </source>
</evidence>
<feature type="compositionally biased region" description="Polar residues" evidence="8">
    <location>
        <begin position="458"/>
        <end position="471"/>
    </location>
</feature>
<proteinExistence type="predicted"/>
<dbReference type="PROSITE" id="PS50157">
    <property type="entry name" value="ZINC_FINGER_C2H2_2"/>
    <property type="match status" value="2"/>
</dbReference>
<feature type="compositionally biased region" description="Low complexity" evidence="8">
    <location>
        <begin position="472"/>
        <end position="482"/>
    </location>
</feature>
<feature type="compositionally biased region" description="Low complexity" evidence="8">
    <location>
        <begin position="88"/>
        <end position="102"/>
    </location>
</feature>
<feature type="compositionally biased region" description="Polar residues" evidence="8">
    <location>
        <begin position="265"/>
        <end position="286"/>
    </location>
</feature>
<evidence type="ECO:0000256" key="6">
    <source>
        <dbReference type="ARBA" id="ARBA00023242"/>
    </source>
</evidence>
<evidence type="ECO:0000256" key="1">
    <source>
        <dbReference type="ARBA" id="ARBA00004123"/>
    </source>
</evidence>
<feature type="region of interest" description="Disordered" evidence="8">
    <location>
        <begin position="608"/>
        <end position="644"/>
    </location>
</feature>
<comment type="subcellular location">
    <subcellularLocation>
        <location evidence="1">Nucleus</location>
    </subcellularLocation>
</comment>
<feature type="compositionally biased region" description="Low complexity" evidence="8">
    <location>
        <begin position="608"/>
        <end position="636"/>
    </location>
</feature>
<keyword evidence="6" id="KW-0539">Nucleus</keyword>
<dbReference type="FunFam" id="3.30.160.60:FF:000065">
    <property type="entry name" value="B-cell CLL/lymphoma 6, member B"/>
    <property type="match status" value="1"/>
</dbReference>
<evidence type="ECO:0000256" key="2">
    <source>
        <dbReference type="ARBA" id="ARBA00022723"/>
    </source>
</evidence>
<protein>
    <submittedName>
        <fullName evidence="10">Stress-responsive transcriptional activator MSN4</fullName>
    </submittedName>
</protein>
<name>A0A167CW25_9ASCO</name>
<feature type="region of interest" description="Disordered" evidence="8">
    <location>
        <begin position="1"/>
        <end position="108"/>
    </location>
</feature>
<feature type="compositionally biased region" description="Polar residues" evidence="8">
    <location>
        <begin position="1"/>
        <end position="19"/>
    </location>
</feature>
<feature type="compositionally biased region" description="Low complexity" evidence="8">
    <location>
        <begin position="133"/>
        <end position="149"/>
    </location>
</feature>
<gene>
    <name evidence="10" type="primary">MSN4</name>
    <name evidence="10" type="ORF">AWJ20_410</name>
</gene>
<evidence type="ECO:0000256" key="4">
    <source>
        <dbReference type="ARBA" id="ARBA00022771"/>
    </source>
</evidence>
<dbReference type="Pfam" id="PF00096">
    <property type="entry name" value="zf-C2H2"/>
    <property type="match status" value="1"/>
</dbReference>
<dbReference type="Gene3D" id="3.30.160.60">
    <property type="entry name" value="Classic Zinc Finger"/>
    <property type="match status" value="2"/>
</dbReference>
<feature type="compositionally biased region" description="Low complexity" evidence="8">
    <location>
        <begin position="20"/>
        <end position="34"/>
    </location>
</feature>
<accession>A0A167CW25</accession>
<feature type="compositionally biased region" description="Polar residues" evidence="8">
    <location>
        <begin position="502"/>
        <end position="528"/>
    </location>
</feature>
<evidence type="ECO:0000313" key="10">
    <source>
        <dbReference type="EMBL" id="ANB12172.1"/>
    </source>
</evidence>
<dbReference type="SUPFAM" id="SSF57667">
    <property type="entry name" value="beta-beta-alpha zinc fingers"/>
    <property type="match status" value="1"/>
</dbReference>
<evidence type="ECO:0000256" key="7">
    <source>
        <dbReference type="PROSITE-ProRule" id="PRU00042"/>
    </source>
</evidence>
<keyword evidence="3" id="KW-0677">Repeat</keyword>
<feature type="region of interest" description="Disordered" evidence="8">
    <location>
        <begin position="186"/>
        <end position="238"/>
    </location>
</feature>
<feature type="region of interest" description="Disordered" evidence="8">
    <location>
        <begin position="458"/>
        <end position="580"/>
    </location>
</feature>
<dbReference type="PROSITE" id="PS00028">
    <property type="entry name" value="ZINC_FINGER_C2H2_1"/>
    <property type="match status" value="2"/>
</dbReference>
<dbReference type="PANTHER" id="PTHR16515">
    <property type="entry name" value="PR DOMAIN ZINC FINGER PROTEIN"/>
    <property type="match status" value="1"/>
</dbReference>
<feature type="region of interest" description="Disordered" evidence="8">
    <location>
        <begin position="123"/>
        <end position="163"/>
    </location>
</feature>
<feature type="domain" description="C2H2-type" evidence="9">
    <location>
        <begin position="723"/>
        <end position="747"/>
    </location>
</feature>
<keyword evidence="11" id="KW-1185">Reference proteome</keyword>
<feature type="compositionally biased region" description="Low complexity" evidence="8">
    <location>
        <begin position="351"/>
        <end position="361"/>
    </location>
</feature>
<sequence length="766" mass="80856">MSYMNSPSTLIYQSPSSNYSPGTGLLSSSPSSTSLYQSHHHNLHNAGLTGSSPSQMHHQQQQQHHQLASSHFQQQQPLHHQQQHHHQPTTMTSSISMPSLSSYVQSPGSSGFYETLSPSMLMLPDQQVPHTPGPSSGTGSGQLQLGQSPIKMERSRTSAGGGLYFEDDQQQQLQLQLQHQQHLHQIHQQQQQQQHQQQQQQQQQQAALAHSAIPASSSSLAGPPLTSLPMASPSTGNSASASAAAAAAAAAAIAAGNTGMPTPYTHHQQMPVSTVPSSTGSHHQRLNSNDFLNPASLMASTPLSSSTLASKRHSAPSGLAVERVRSNSTSSIYNYGQPTFQTPLRRNNILSPSSTTSNSSSAGLMTPGSVTSASAWALYNTANRSSSSTTGGTNPFYTSSSAASSLTATPASMSASSSVDPGSVQSNATTPMTPTRRYTDFGAGVKLDFSSKLNFQSTATTPNSGSLSNKITSPSSATSSTTMVNTPGTSGGINPFYKPSAYIQQQSQKYSSGSPVSKKTSPINSSSLTHDEEDDNENNNNHNSSRRRKSSSASSPTSVINSGPPPVMAPLSGSVTPTAANPATTANTTAAAAAAAAAAALEVQSYSPPLSAAPSLTSSEPSSVPNSPDSPINDSYGHGDETPQYSLLAGQHSLSGTQYQFFDSSRTMLPDGTFLPAPKNPPGRPLKNGGASKPHRCHECMKTFRRLEHLKRHSKIHTEERPFSCDIPGCNRTFSRSDNLRAHRKTHMKRGGRNIYIEGLAADSAH</sequence>
<feature type="compositionally biased region" description="Polar residues" evidence="8">
    <location>
        <begin position="419"/>
        <end position="433"/>
    </location>
</feature>
<dbReference type="GO" id="GO:0010468">
    <property type="term" value="P:regulation of gene expression"/>
    <property type="evidence" value="ECO:0007669"/>
    <property type="project" value="TreeGrafter"/>
</dbReference>
<dbReference type="GeneID" id="30036195"/>
<feature type="domain" description="C2H2-type" evidence="9">
    <location>
        <begin position="695"/>
        <end position="722"/>
    </location>
</feature>
<keyword evidence="5" id="KW-0862">Zinc</keyword>
<feature type="compositionally biased region" description="Low complexity" evidence="8">
    <location>
        <begin position="551"/>
        <end position="562"/>
    </location>
</feature>
<evidence type="ECO:0000313" key="11">
    <source>
        <dbReference type="Proteomes" id="UP000189580"/>
    </source>
</evidence>
<feature type="region of interest" description="Disordered" evidence="8">
    <location>
        <begin position="330"/>
        <end position="366"/>
    </location>
</feature>
<organism evidence="10 11">
    <name type="scientific">Sugiyamaella lignohabitans</name>
    <dbReference type="NCBI Taxonomy" id="796027"/>
    <lineage>
        <taxon>Eukaryota</taxon>
        <taxon>Fungi</taxon>
        <taxon>Dikarya</taxon>
        <taxon>Ascomycota</taxon>
        <taxon>Saccharomycotina</taxon>
        <taxon>Dipodascomycetes</taxon>
        <taxon>Dipodascales</taxon>
        <taxon>Trichomonascaceae</taxon>
        <taxon>Sugiyamaella</taxon>
    </lineage>
</organism>
<dbReference type="RefSeq" id="XP_018734649.1">
    <property type="nucleotide sequence ID" value="XM_018881155.1"/>
</dbReference>
<dbReference type="OrthoDB" id="654211at2759"/>
<dbReference type="GO" id="GO:0005634">
    <property type="term" value="C:nucleus"/>
    <property type="evidence" value="ECO:0007669"/>
    <property type="project" value="UniProtKB-SubCell"/>
</dbReference>
<evidence type="ECO:0000259" key="9">
    <source>
        <dbReference type="PROSITE" id="PS50157"/>
    </source>
</evidence>
<dbReference type="InterPro" id="IPR050331">
    <property type="entry name" value="Zinc_finger"/>
</dbReference>
<dbReference type="KEGG" id="slb:AWJ20_410"/>
<reference evidence="10 11" key="1">
    <citation type="submission" date="2016-02" db="EMBL/GenBank/DDBJ databases">
        <title>Complete genome sequence and transcriptome regulation of the pentose utilising yeast Sugiyamaella lignohabitans.</title>
        <authorList>
            <person name="Bellasio M."/>
            <person name="Peymann A."/>
            <person name="Valli M."/>
            <person name="Sipitzky M."/>
            <person name="Graf A."/>
            <person name="Sauer M."/>
            <person name="Marx H."/>
            <person name="Mattanovich D."/>
        </authorList>
    </citation>
    <scope>NUCLEOTIDE SEQUENCE [LARGE SCALE GENOMIC DNA]</scope>
    <source>
        <strain evidence="10 11">CBS 10342</strain>
    </source>
</reference>
<dbReference type="FunFam" id="3.30.160.60:FF:000446">
    <property type="entry name" value="Zinc finger protein"/>
    <property type="match status" value="1"/>
</dbReference>
<feature type="compositionally biased region" description="Low complexity" evidence="8">
    <location>
        <begin position="186"/>
        <end position="229"/>
    </location>
</feature>
<dbReference type="Proteomes" id="UP000189580">
    <property type="component" value="Chromosome a"/>
</dbReference>
<dbReference type="SMART" id="SM00355">
    <property type="entry name" value="ZnF_C2H2"/>
    <property type="match status" value="2"/>
</dbReference>
<evidence type="ECO:0000256" key="5">
    <source>
        <dbReference type="ARBA" id="ARBA00022833"/>
    </source>
</evidence>
<feature type="region of interest" description="Disordered" evidence="8">
    <location>
        <begin position="675"/>
        <end position="694"/>
    </location>
</feature>
<keyword evidence="2" id="KW-0479">Metal-binding</keyword>
<dbReference type="EMBL" id="CP014501">
    <property type="protein sequence ID" value="ANB12172.1"/>
    <property type="molecule type" value="Genomic_DNA"/>
</dbReference>
<dbReference type="InterPro" id="IPR036236">
    <property type="entry name" value="Znf_C2H2_sf"/>
</dbReference>
<feature type="compositionally biased region" description="Polar residues" evidence="8">
    <location>
        <begin position="330"/>
        <end position="350"/>
    </location>
</feature>
<feature type="region of interest" description="Disordered" evidence="8">
    <location>
        <begin position="260"/>
        <end position="286"/>
    </location>
</feature>
<dbReference type="PANTHER" id="PTHR16515:SF49">
    <property type="entry name" value="GASTRULA ZINC FINGER PROTEIN XLCGF49.1-LIKE-RELATED"/>
    <property type="match status" value="1"/>
</dbReference>